<sequence>MPTREEAFALLKAYNGAALTTHGLAVEGTMRYFARKAGEDEEKWGIVGLLHDLDYEKYPELHCTKTAEIMREKGYSEEIIRAIVSHGWGICSDVEPLSPMEKTLYAVDELTGLITACALVRPSKSVMDLELSSAKKKFKDKGFAAGASREVISKGADMLGVSLDELITDVIAAMRAIAPSLGLELKN</sequence>
<proteinExistence type="predicted"/>
<dbReference type="Proteomes" id="UP000094609">
    <property type="component" value="Chromosome"/>
</dbReference>
<keyword evidence="3" id="KW-1185">Reference proteome</keyword>
<evidence type="ECO:0000259" key="1">
    <source>
        <dbReference type="Pfam" id="PF01966"/>
    </source>
</evidence>
<dbReference type="Pfam" id="PF01966">
    <property type="entry name" value="HD"/>
    <property type="match status" value="1"/>
</dbReference>
<dbReference type="PANTHER" id="PTHR38659:SF2">
    <property type="entry name" value="HDIG DOMAIN PROTEIN"/>
    <property type="match status" value="1"/>
</dbReference>
<dbReference type="RefSeq" id="WP_069477890.1">
    <property type="nucleotide sequence ID" value="NZ_CP017111.1"/>
</dbReference>
<feature type="domain" description="HD" evidence="1">
    <location>
        <begin position="21"/>
        <end position="88"/>
    </location>
</feature>
<dbReference type="EMBL" id="CP017111">
    <property type="protein sequence ID" value="AOO65076.1"/>
    <property type="molecule type" value="Genomic_DNA"/>
</dbReference>
<evidence type="ECO:0000313" key="3">
    <source>
        <dbReference type="Proteomes" id="UP000094609"/>
    </source>
</evidence>
<name>A0A1D7TJB9_9BACT</name>
<dbReference type="PATRIC" id="fig|1193502.14.peg.1318"/>
<dbReference type="NCBIfam" id="TIGR00277">
    <property type="entry name" value="HDIG"/>
    <property type="match status" value="1"/>
</dbReference>
<protein>
    <submittedName>
        <fullName evidence="2">HDIG domain protein</fullName>
    </submittedName>
</protein>
<organism evidence="2 3">
    <name type="scientific">Sulfurospirillum halorespirans DSM 13726</name>
    <dbReference type="NCBI Taxonomy" id="1193502"/>
    <lineage>
        <taxon>Bacteria</taxon>
        <taxon>Pseudomonadati</taxon>
        <taxon>Campylobacterota</taxon>
        <taxon>Epsilonproteobacteria</taxon>
        <taxon>Campylobacterales</taxon>
        <taxon>Sulfurospirillaceae</taxon>
        <taxon>Sulfurospirillum</taxon>
    </lineage>
</organism>
<reference evidence="3" key="1">
    <citation type="submission" date="2016-08" db="EMBL/GenBank/DDBJ databases">
        <title>Complete genome sequence of the organohalide-respiring Epsilonproteobacterium Sulfurospirillum halorespirans.</title>
        <authorList>
            <person name="Goris T."/>
            <person name="Zimmermann J."/>
            <person name="Schenz B."/>
            <person name="Lemos M."/>
            <person name="Hackermueller J."/>
            <person name="Diekert G."/>
        </authorList>
    </citation>
    <scope>NUCLEOTIDE SEQUENCE [LARGE SCALE GENOMIC DNA]</scope>
    <source>
        <strain>DSM 13726</strain>
        <strain evidence="3">PCE-M2</strain>
    </source>
</reference>
<accession>A0A1D7TJB9</accession>
<dbReference type="KEGG" id="shal:SHALO_1298"/>
<dbReference type="InterPro" id="IPR006674">
    <property type="entry name" value="HD_domain"/>
</dbReference>
<dbReference type="STRING" id="1193502.SHALO_1298"/>
<dbReference type="Gene3D" id="1.10.3210.10">
    <property type="entry name" value="Hypothetical protein af1432"/>
    <property type="match status" value="1"/>
</dbReference>
<evidence type="ECO:0000313" key="2">
    <source>
        <dbReference type="EMBL" id="AOO65076.1"/>
    </source>
</evidence>
<gene>
    <name evidence="2" type="ORF">SHALO_1298</name>
</gene>
<dbReference type="InterPro" id="IPR006675">
    <property type="entry name" value="HDIG_dom"/>
</dbReference>
<dbReference type="PANTHER" id="PTHR38659">
    <property type="entry name" value="METAL-DEPENDENT PHOSPHOHYDROLASE"/>
    <property type="match status" value="1"/>
</dbReference>
<dbReference type="SUPFAM" id="SSF109604">
    <property type="entry name" value="HD-domain/PDEase-like"/>
    <property type="match status" value="1"/>
</dbReference>
<dbReference type="AlphaFoldDB" id="A0A1D7TJB9"/>